<reference evidence="1 2" key="1">
    <citation type="submission" date="2019-05" db="EMBL/GenBank/DDBJ databases">
        <authorList>
            <consortium name="Pathogen Informatics"/>
        </authorList>
    </citation>
    <scope>NUCLEOTIDE SEQUENCE [LARGE SCALE GENOMIC DNA]</scope>
    <source>
        <strain evidence="1 2">NCTC11429</strain>
    </source>
</reference>
<dbReference type="EMBL" id="LR590484">
    <property type="protein sequence ID" value="VTR52800.1"/>
    <property type="molecule type" value="Genomic_DNA"/>
</dbReference>
<protein>
    <recommendedName>
        <fullName evidence="3">DUF4251 domain-containing protein</fullName>
    </recommendedName>
</protein>
<evidence type="ECO:0008006" key="3">
    <source>
        <dbReference type="Google" id="ProtNLM"/>
    </source>
</evidence>
<sequence>MSLNKSMKNSFMTRLLSILLLWLTVIGCGNNDPRKFTTIDEGLQYVSEVKHGFVKDTLLGNGVEIRMQILPACLVRRTNKPGRQKYFSIQLSHKGRELLAQLPLEEYGSYVQLFSFGMDQYIFLRTDSGKEYGASMVTYQPTYNLGKANELVVVFNDDLSSYKSLSLVIKEFGLNLGQIDLSVDLNKFNYSPIIEQL</sequence>
<accession>A0A4U9W2D4</accession>
<name>A0A4U9W2D4_9SPHI</name>
<dbReference type="KEGG" id="stha:NCTC11429_04667"/>
<proteinExistence type="predicted"/>
<organism evidence="1 2">
    <name type="scientific">Sphingobacterium thalpophilum</name>
    <dbReference type="NCBI Taxonomy" id="259"/>
    <lineage>
        <taxon>Bacteria</taxon>
        <taxon>Pseudomonadati</taxon>
        <taxon>Bacteroidota</taxon>
        <taxon>Sphingobacteriia</taxon>
        <taxon>Sphingobacteriales</taxon>
        <taxon>Sphingobacteriaceae</taxon>
        <taxon>Sphingobacterium</taxon>
    </lineage>
</organism>
<dbReference type="Proteomes" id="UP000308196">
    <property type="component" value="Chromosome"/>
</dbReference>
<evidence type="ECO:0000313" key="1">
    <source>
        <dbReference type="EMBL" id="VTR52800.1"/>
    </source>
</evidence>
<dbReference type="PROSITE" id="PS51257">
    <property type="entry name" value="PROKAR_LIPOPROTEIN"/>
    <property type="match status" value="1"/>
</dbReference>
<dbReference type="AlphaFoldDB" id="A0A4U9W2D4"/>
<evidence type="ECO:0000313" key="2">
    <source>
        <dbReference type="Proteomes" id="UP000308196"/>
    </source>
</evidence>
<dbReference type="STRING" id="1123265.GCA_000686625_00006"/>
<gene>
    <name evidence="1" type="ORF">NCTC11429_04667</name>
</gene>